<dbReference type="GeneID" id="37029758"/>
<protein>
    <recommendedName>
        <fullName evidence="6">Dolichyl-diphosphooligosaccharide--protein glycosyltransferase subunit 2</fullName>
    </recommendedName>
</protein>
<feature type="transmembrane region" description="Helical" evidence="2">
    <location>
        <begin position="219"/>
        <end position="242"/>
    </location>
</feature>
<accession>A0A316V3Z9</accession>
<dbReference type="EMBL" id="KZ819662">
    <property type="protein sequence ID" value="PWN30175.1"/>
    <property type="molecule type" value="Genomic_DNA"/>
</dbReference>
<keyword evidence="2" id="KW-0812">Transmembrane</keyword>
<feature type="chain" id="PRO_5016294081" description="Dolichyl-diphosphooligosaccharide--protein glycosyltransferase subunit 2" evidence="3">
    <location>
        <begin position="26"/>
        <end position="317"/>
    </location>
</feature>
<reference evidence="4 5" key="1">
    <citation type="journal article" date="2018" name="Mol. Biol. Evol.">
        <title>Broad Genomic Sampling Reveals a Smut Pathogenic Ancestry of the Fungal Clade Ustilaginomycotina.</title>
        <authorList>
            <person name="Kijpornyongpan T."/>
            <person name="Mondo S.J."/>
            <person name="Barry K."/>
            <person name="Sandor L."/>
            <person name="Lee J."/>
            <person name="Lipzen A."/>
            <person name="Pangilinan J."/>
            <person name="LaButti K."/>
            <person name="Hainaut M."/>
            <person name="Henrissat B."/>
            <person name="Grigoriev I.V."/>
            <person name="Spatafora J.W."/>
            <person name="Aime M.C."/>
        </authorList>
    </citation>
    <scope>NUCLEOTIDE SEQUENCE [LARGE SCALE GENOMIC DNA]</scope>
    <source>
        <strain evidence="4 5">MCA 5214</strain>
    </source>
</reference>
<sequence length="317" mass="33054">MRLFAASAVALTAIATLASTTAAAAAPFTAGKFALSTVDGSSRLSEPFTPQAGIASLPTKVDSDEIIRLSFTVPTGGSSDDGDESSSSSSSSSIPSQIVLQLLSKSDSSKAASFVPNINKGNGKVTWSQRVDRLPVEALATLDAAYTLRLLIAGASTKPLSLELGDLTIPTLTLDASSAGVSSTREYKAREMGFYPWPERRHTFRKEVTEGMPGKTKSLVVLAVIVTVPWLVLLGLLTPLLGSVKLNTSPKPSVCLLLASLLFLETIGFRYYRGDFTLFRMLPFFLAGSAVAAGSVVAGALEGVGAASGSRKSVKSS</sequence>
<evidence type="ECO:0000256" key="1">
    <source>
        <dbReference type="SAM" id="MobiDB-lite"/>
    </source>
</evidence>
<dbReference type="STRING" id="1569628.A0A316V3Z9"/>
<dbReference type="OrthoDB" id="432292at2759"/>
<dbReference type="AlphaFoldDB" id="A0A316V3Z9"/>
<evidence type="ECO:0000256" key="3">
    <source>
        <dbReference type="SAM" id="SignalP"/>
    </source>
</evidence>
<organism evidence="4 5">
    <name type="scientific">Jaminaea rosea</name>
    <dbReference type="NCBI Taxonomy" id="1569628"/>
    <lineage>
        <taxon>Eukaryota</taxon>
        <taxon>Fungi</taxon>
        <taxon>Dikarya</taxon>
        <taxon>Basidiomycota</taxon>
        <taxon>Ustilaginomycotina</taxon>
        <taxon>Exobasidiomycetes</taxon>
        <taxon>Microstromatales</taxon>
        <taxon>Microstromatales incertae sedis</taxon>
        <taxon>Jaminaea</taxon>
    </lineage>
</organism>
<evidence type="ECO:0000313" key="4">
    <source>
        <dbReference type="EMBL" id="PWN30175.1"/>
    </source>
</evidence>
<feature type="transmembrane region" description="Helical" evidence="2">
    <location>
        <begin position="284"/>
        <end position="307"/>
    </location>
</feature>
<feature type="region of interest" description="Disordered" evidence="1">
    <location>
        <begin position="72"/>
        <end position="93"/>
    </location>
</feature>
<name>A0A316V3Z9_9BASI</name>
<gene>
    <name evidence="4" type="ORF">BDZ90DRAFT_257268</name>
</gene>
<dbReference type="RefSeq" id="XP_025364787.1">
    <property type="nucleotide sequence ID" value="XM_025507935.1"/>
</dbReference>
<evidence type="ECO:0008006" key="6">
    <source>
        <dbReference type="Google" id="ProtNLM"/>
    </source>
</evidence>
<keyword evidence="5" id="KW-1185">Reference proteome</keyword>
<feature type="signal peptide" evidence="3">
    <location>
        <begin position="1"/>
        <end position="25"/>
    </location>
</feature>
<keyword evidence="3" id="KW-0732">Signal</keyword>
<feature type="transmembrane region" description="Helical" evidence="2">
    <location>
        <begin position="254"/>
        <end position="272"/>
    </location>
</feature>
<keyword evidence="2" id="KW-1133">Transmembrane helix</keyword>
<proteinExistence type="predicted"/>
<dbReference type="Proteomes" id="UP000245884">
    <property type="component" value="Unassembled WGS sequence"/>
</dbReference>
<keyword evidence="2" id="KW-0472">Membrane</keyword>
<evidence type="ECO:0000313" key="5">
    <source>
        <dbReference type="Proteomes" id="UP000245884"/>
    </source>
</evidence>
<evidence type="ECO:0000256" key="2">
    <source>
        <dbReference type="SAM" id="Phobius"/>
    </source>
</evidence>